<dbReference type="EMBL" id="GBRH01259171">
    <property type="protein sequence ID" value="JAD38724.1"/>
    <property type="molecule type" value="Transcribed_RNA"/>
</dbReference>
<sequence>MAPSLSNRRADPAFPPPCSGMGQGR</sequence>
<feature type="region of interest" description="Disordered" evidence="1">
    <location>
        <begin position="1"/>
        <end position="25"/>
    </location>
</feature>
<organism evidence="2">
    <name type="scientific">Arundo donax</name>
    <name type="common">Giant reed</name>
    <name type="synonym">Donax arundinaceus</name>
    <dbReference type="NCBI Taxonomy" id="35708"/>
    <lineage>
        <taxon>Eukaryota</taxon>
        <taxon>Viridiplantae</taxon>
        <taxon>Streptophyta</taxon>
        <taxon>Embryophyta</taxon>
        <taxon>Tracheophyta</taxon>
        <taxon>Spermatophyta</taxon>
        <taxon>Magnoliopsida</taxon>
        <taxon>Liliopsida</taxon>
        <taxon>Poales</taxon>
        <taxon>Poaceae</taxon>
        <taxon>PACMAD clade</taxon>
        <taxon>Arundinoideae</taxon>
        <taxon>Arundineae</taxon>
        <taxon>Arundo</taxon>
    </lineage>
</organism>
<reference evidence="2" key="2">
    <citation type="journal article" date="2015" name="Data Brief">
        <title>Shoot transcriptome of the giant reed, Arundo donax.</title>
        <authorList>
            <person name="Barrero R.A."/>
            <person name="Guerrero F.D."/>
            <person name="Moolhuijzen P."/>
            <person name="Goolsby J.A."/>
            <person name="Tidwell J."/>
            <person name="Bellgard S.E."/>
            <person name="Bellgard M.I."/>
        </authorList>
    </citation>
    <scope>NUCLEOTIDE SEQUENCE</scope>
    <source>
        <tissue evidence="2">Shoot tissue taken approximately 20 cm above the soil surface</tissue>
    </source>
</reference>
<accession>A0A0A8ZH46</accession>
<proteinExistence type="predicted"/>
<protein>
    <submittedName>
        <fullName evidence="2">Uncharacterized protein</fullName>
    </submittedName>
</protein>
<reference evidence="2" key="1">
    <citation type="submission" date="2014-09" db="EMBL/GenBank/DDBJ databases">
        <authorList>
            <person name="Magalhaes I.L.F."/>
            <person name="Oliveira U."/>
            <person name="Santos F.R."/>
            <person name="Vidigal T.H.D.A."/>
            <person name="Brescovit A.D."/>
            <person name="Santos A.J."/>
        </authorList>
    </citation>
    <scope>NUCLEOTIDE SEQUENCE</scope>
    <source>
        <tissue evidence="2">Shoot tissue taken approximately 20 cm above the soil surface</tissue>
    </source>
</reference>
<evidence type="ECO:0000256" key="1">
    <source>
        <dbReference type="SAM" id="MobiDB-lite"/>
    </source>
</evidence>
<evidence type="ECO:0000313" key="2">
    <source>
        <dbReference type="EMBL" id="JAD38724.1"/>
    </source>
</evidence>
<name>A0A0A8ZH46_ARUDO</name>
<dbReference type="AlphaFoldDB" id="A0A0A8ZH46"/>